<dbReference type="PANTHER" id="PTHR42814:SF3">
    <property type="entry name" value="BETA-N-ACETYLHEXOSAMINIDASE"/>
    <property type="match status" value="1"/>
</dbReference>
<dbReference type="InterPro" id="IPR042099">
    <property type="entry name" value="ANL_N_sf"/>
</dbReference>
<dbReference type="Pfam" id="PF00501">
    <property type="entry name" value="AMP-binding"/>
    <property type="match status" value="1"/>
</dbReference>
<organism evidence="3 4">
    <name type="scientific">Mya arenaria</name>
    <name type="common">Soft-shell clam</name>
    <dbReference type="NCBI Taxonomy" id="6604"/>
    <lineage>
        <taxon>Eukaryota</taxon>
        <taxon>Metazoa</taxon>
        <taxon>Spiralia</taxon>
        <taxon>Lophotrochozoa</taxon>
        <taxon>Mollusca</taxon>
        <taxon>Bivalvia</taxon>
        <taxon>Autobranchia</taxon>
        <taxon>Heteroconchia</taxon>
        <taxon>Euheterodonta</taxon>
        <taxon>Imparidentia</taxon>
        <taxon>Neoheterodontei</taxon>
        <taxon>Myida</taxon>
        <taxon>Myoidea</taxon>
        <taxon>Myidae</taxon>
        <taxon>Mya</taxon>
    </lineage>
</organism>
<sequence>MAKLSYTSTPRSAPYIYKTFVDTLRELAEDEPDRTAFVFYDLQHVRSSLTRKELLDKATESAKKFVKMGVVKGTHVGVCMNNSFEMLILQTGLMMAGGIAFYFHTNLKDGSDVINMLNALKGELLIMDASPGDVNWNILDQIWPTRQERCSIIPSLKTIMFNGNWDPEIQSTSRKNVAAFFAEDIPEGVTFPQIQPEDTLVYLCTSGSTGVPKVVMYTHYSTMNWTKQTNARLGITGHSVWFCERTFSWAVGYPRTYLTDGTTRVFVDTRMTVAGKDVGFVADIIEKESCDAVTLPGYMAVDLTGRPELGPKFKNVKMIQLLGERVLKASVDKLQDILKCNQIMSYYGTTEHGAISSYITSVNSGDFEDGIVGEPLDGLEMKVVDDSGLVVPVGTSGELLTRATWRFAGYWGLTDQPSGGAVDALGWFHTGDIGHMRSDGNFVIDGRLREMVSIGSMKLFPWSIEKILKTLPGVATAFAVGVPDKRLKEVICACVVPKPESGLTAEDLEKFCSEKFVHESTGPVVGLKPKYHVLLDSVPLLASGKVNRRKIAEIAKEKLGLSAA</sequence>
<evidence type="ECO:0000313" key="3">
    <source>
        <dbReference type="EMBL" id="WAR11092.1"/>
    </source>
</evidence>
<dbReference type="Gene3D" id="3.30.300.30">
    <property type="match status" value="1"/>
</dbReference>
<dbReference type="Proteomes" id="UP001164746">
    <property type="component" value="Chromosome 7"/>
</dbReference>
<dbReference type="InterPro" id="IPR025110">
    <property type="entry name" value="AMP-bd_C"/>
</dbReference>
<dbReference type="Gene3D" id="3.40.50.12780">
    <property type="entry name" value="N-terminal domain of ligase-like"/>
    <property type="match status" value="1"/>
</dbReference>
<dbReference type="PANTHER" id="PTHR42814">
    <property type="entry name" value="AMP-BINDING DOMAIN-CONTAINING PROTEIN"/>
    <property type="match status" value="1"/>
</dbReference>
<protein>
    <submittedName>
        <fullName evidence="3">FADD3-like protein</fullName>
    </submittedName>
</protein>
<dbReference type="PROSITE" id="PS00455">
    <property type="entry name" value="AMP_BINDING"/>
    <property type="match status" value="1"/>
</dbReference>
<dbReference type="EMBL" id="CP111018">
    <property type="protein sequence ID" value="WAR11092.1"/>
    <property type="molecule type" value="Genomic_DNA"/>
</dbReference>
<feature type="domain" description="AMP-binding enzyme C-terminal" evidence="2">
    <location>
        <begin position="464"/>
        <end position="545"/>
    </location>
</feature>
<dbReference type="InterPro" id="IPR020845">
    <property type="entry name" value="AMP-binding_CS"/>
</dbReference>
<proteinExistence type="predicted"/>
<feature type="domain" description="AMP-dependent synthetase/ligase" evidence="1">
    <location>
        <begin position="25"/>
        <end position="411"/>
    </location>
</feature>
<evidence type="ECO:0000259" key="1">
    <source>
        <dbReference type="Pfam" id="PF00501"/>
    </source>
</evidence>
<keyword evidence="4" id="KW-1185">Reference proteome</keyword>
<reference evidence="3" key="1">
    <citation type="submission" date="2022-11" db="EMBL/GenBank/DDBJ databases">
        <title>Centuries of genome instability and evolution in soft-shell clam transmissible cancer (bioRxiv).</title>
        <authorList>
            <person name="Hart S.F.M."/>
            <person name="Yonemitsu M.A."/>
            <person name="Giersch R.M."/>
            <person name="Beal B.F."/>
            <person name="Arriagada G."/>
            <person name="Davis B.W."/>
            <person name="Ostrander E.A."/>
            <person name="Goff S.P."/>
            <person name="Metzger M.J."/>
        </authorList>
    </citation>
    <scope>NUCLEOTIDE SEQUENCE</scope>
    <source>
        <strain evidence="3">MELC-2E11</strain>
        <tissue evidence="3">Siphon/mantle</tissue>
    </source>
</reference>
<evidence type="ECO:0000259" key="2">
    <source>
        <dbReference type="Pfam" id="PF13193"/>
    </source>
</evidence>
<dbReference type="InterPro" id="IPR045851">
    <property type="entry name" value="AMP-bd_C_sf"/>
</dbReference>
<evidence type="ECO:0000313" key="4">
    <source>
        <dbReference type="Proteomes" id="UP001164746"/>
    </source>
</evidence>
<dbReference type="CDD" id="cd04433">
    <property type="entry name" value="AFD_class_I"/>
    <property type="match status" value="1"/>
</dbReference>
<gene>
    <name evidence="3" type="ORF">MAR_036168</name>
</gene>
<accession>A0ABY7EM71</accession>
<name>A0ABY7EM71_MYAAR</name>
<dbReference type="SUPFAM" id="SSF56801">
    <property type="entry name" value="Acetyl-CoA synthetase-like"/>
    <property type="match status" value="1"/>
</dbReference>
<dbReference type="InterPro" id="IPR000873">
    <property type="entry name" value="AMP-dep_synth/lig_dom"/>
</dbReference>
<dbReference type="Pfam" id="PF13193">
    <property type="entry name" value="AMP-binding_C"/>
    <property type="match status" value="1"/>
</dbReference>